<protein>
    <submittedName>
        <fullName evidence="13">TonB-dependent receptor</fullName>
    </submittedName>
</protein>
<evidence type="ECO:0000256" key="7">
    <source>
        <dbReference type="ARBA" id="ARBA00023237"/>
    </source>
</evidence>
<reference evidence="13 14" key="1">
    <citation type="submission" date="2020-09" db="EMBL/GenBank/DDBJ databases">
        <title>Draft genome of Gelidibacter salicanalis PAMC21136.</title>
        <authorList>
            <person name="Park H."/>
        </authorList>
    </citation>
    <scope>NUCLEOTIDE SEQUENCE [LARGE SCALE GENOMIC DNA]</scope>
    <source>
        <strain evidence="13 14">PAMC21136</strain>
    </source>
</reference>
<dbReference type="Pfam" id="PF07715">
    <property type="entry name" value="Plug"/>
    <property type="match status" value="1"/>
</dbReference>
<evidence type="ECO:0000256" key="6">
    <source>
        <dbReference type="ARBA" id="ARBA00023136"/>
    </source>
</evidence>
<accession>A0A934NKE8</accession>
<keyword evidence="2 8" id="KW-0813">Transport</keyword>
<evidence type="ECO:0000256" key="1">
    <source>
        <dbReference type="ARBA" id="ARBA00004571"/>
    </source>
</evidence>
<feature type="signal peptide" evidence="10">
    <location>
        <begin position="1"/>
        <end position="22"/>
    </location>
</feature>
<dbReference type="InterPro" id="IPR008969">
    <property type="entry name" value="CarboxyPept-like_regulatory"/>
</dbReference>
<evidence type="ECO:0000256" key="9">
    <source>
        <dbReference type="RuleBase" id="RU003357"/>
    </source>
</evidence>
<comment type="caution">
    <text evidence="13">The sequence shown here is derived from an EMBL/GenBank/DDBJ whole genome shotgun (WGS) entry which is preliminary data.</text>
</comment>
<name>A0A934NKE8_9FLAO</name>
<dbReference type="Pfam" id="PF00593">
    <property type="entry name" value="TonB_dep_Rec_b-barrel"/>
    <property type="match status" value="1"/>
</dbReference>
<evidence type="ECO:0000256" key="3">
    <source>
        <dbReference type="ARBA" id="ARBA00022452"/>
    </source>
</evidence>
<keyword evidence="13" id="KW-0675">Receptor</keyword>
<evidence type="ECO:0000256" key="4">
    <source>
        <dbReference type="ARBA" id="ARBA00022692"/>
    </source>
</evidence>
<feature type="domain" description="TonB-dependent receptor plug" evidence="12">
    <location>
        <begin position="116"/>
        <end position="222"/>
    </location>
</feature>
<evidence type="ECO:0000259" key="11">
    <source>
        <dbReference type="Pfam" id="PF00593"/>
    </source>
</evidence>
<dbReference type="RefSeq" id="WP_199598048.1">
    <property type="nucleotide sequence ID" value="NZ_JAEHJZ010000010.1"/>
</dbReference>
<evidence type="ECO:0000259" key="12">
    <source>
        <dbReference type="Pfam" id="PF07715"/>
    </source>
</evidence>
<dbReference type="SUPFAM" id="SSF49464">
    <property type="entry name" value="Carboxypeptidase regulatory domain-like"/>
    <property type="match status" value="1"/>
</dbReference>
<feature type="domain" description="TonB-dependent receptor-like beta-barrel" evidence="11">
    <location>
        <begin position="438"/>
        <end position="1007"/>
    </location>
</feature>
<dbReference type="InterPro" id="IPR037066">
    <property type="entry name" value="Plug_dom_sf"/>
</dbReference>
<keyword evidence="3 8" id="KW-1134">Transmembrane beta strand</keyword>
<feature type="chain" id="PRO_5037550491" evidence="10">
    <location>
        <begin position="23"/>
        <end position="1046"/>
    </location>
</feature>
<evidence type="ECO:0000256" key="8">
    <source>
        <dbReference type="PROSITE-ProRule" id="PRU01360"/>
    </source>
</evidence>
<keyword evidence="5 9" id="KW-0798">TonB box</keyword>
<dbReference type="InterPro" id="IPR039426">
    <property type="entry name" value="TonB-dep_rcpt-like"/>
</dbReference>
<evidence type="ECO:0000256" key="5">
    <source>
        <dbReference type="ARBA" id="ARBA00023077"/>
    </source>
</evidence>
<evidence type="ECO:0000256" key="2">
    <source>
        <dbReference type="ARBA" id="ARBA00022448"/>
    </source>
</evidence>
<comment type="subcellular location">
    <subcellularLocation>
        <location evidence="1 8">Cell outer membrane</location>
        <topology evidence="1 8">Multi-pass membrane protein</topology>
    </subcellularLocation>
</comment>
<dbReference type="PROSITE" id="PS52016">
    <property type="entry name" value="TONB_DEPENDENT_REC_3"/>
    <property type="match status" value="1"/>
</dbReference>
<proteinExistence type="inferred from homology"/>
<dbReference type="GO" id="GO:0009279">
    <property type="term" value="C:cell outer membrane"/>
    <property type="evidence" value="ECO:0007669"/>
    <property type="project" value="UniProtKB-SubCell"/>
</dbReference>
<dbReference type="Gene3D" id="2.40.170.20">
    <property type="entry name" value="TonB-dependent receptor, beta-barrel domain"/>
    <property type="match status" value="1"/>
</dbReference>
<organism evidence="13 14">
    <name type="scientific">Gelidibacter salicanalis</name>
    <dbReference type="NCBI Taxonomy" id="291193"/>
    <lineage>
        <taxon>Bacteria</taxon>
        <taxon>Pseudomonadati</taxon>
        <taxon>Bacteroidota</taxon>
        <taxon>Flavobacteriia</taxon>
        <taxon>Flavobacteriales</taxon>
        <taxon>Flavobacteriaceae</taxon>
        <taxon>Gelidibacter</taxon>
    </lineage>
</organism>
<evidence type="ECO:0000256" key="10">
    <source>
        <dbReference type="SAM" id="SignalP"/>
    </source>
</evidence>
<dbReference type="InterPro" id="IPR000531">
    <property type="entry name" value="Beta-barrel_TonB"/>
</dbReference>
<keyword evidence="14" id="KW-1185">Reference proteome</keyword>
<dbReference type="EMBL" id="JAEHJZ010000010">
    <property type="protein sequence ID" value="MBJ7880217.1"/>
    <property type="molecule type" value="Genomic_DNA"/>
</dbReference>
<sequence length="1046" mass="114895">MKVKLLGLMTLCMAFVMQVSLAQEKTVSGTVSSASDGLPIPGVNVIVKGSTRGVQTDFDGNYTIKASVGETLAFSYVGMKSLEAIVGSSNTINMSLNMDNTLDEVVVVAFGTTTQEAFTGSASVIKAEELELRSLTSPIAAIEGSTTGVQFLSASGQPGSSPNIVIRGVGTLNGSTDPLYIVDGISFQGGLNTINQNDIESITVLKDAASTALYGSRAANGVVIITTKKGRKGSGVTVDYTSQFGVIDKAIDEYEQASPGEYYELMFQSYKNSLDGDDAAQVASSTIFNRLGRNPFNVPNDQIVDVNGNLNPNARVIAEDLDWYKALERTGTRQSHSINVSGGGDNFSSFFSASNLKEKGYVIESDYKRTTSRLSGTYDPTPWLTMGGNINIAVEESTGPPSRGSSIANVFAFAKNMGSIYSPYLIDPNTNQIILNEDGSRRWDRGESISELGILSRPSDPGRNALEEAILNNELDKRNNYGFRYNADLTIIEGLKFGVIYGKDFQDFINQSYENAQVGDGAPTARFDDNRYRRTVENFTQLLSYNESFGDHSFDLTLGHESFDRNYSENRVFKSTETIAGIYEAANFSVVLAGEGFSEDYRLEGFFARLNYDFNDKYYLSGSVRRDGSSVFTNNKWGTFYSVGASYRISQEEFMKDVSWVNNLKLRASYGQVGNDQLLSDDEINYYISQPLYSIYPNATSPGLRWDTTGNADLQWETSESFDIALEFGLFDNRLSGSFEYYKKVSSDLLYNVPIPGSEGQIEAPDNVGDLFNSGFEFGLNARLIDSENFSWNLGVQASTLKNEISFLPNPFVDGSKRWEEGRSRFEFFVYDYAGVDPANGDALYYMYEEVDGQVGIPVLNDDGTQATVNDYEDAGKGYVGASSVPDVIGAITNNFSYKNIDLSFLFTYQLGGDILDYGYANMMHEGSYGDSFHPDALKAWKNPGDITDVPRLENGNRNLAPTLSSRWLTDASYLSLRNVTLSYNLNKDVAERIGVNKIRLFATGENLFIINDRIGLNPQYNLSGTPSGNDYNPNRVISVGLNVAF</sequence>
<keyword evidence="10" id="KW-0732">Signal</keyword>
<dbReference type="NCBIfam" id="TIGR04057">
    <property type="entry name" value="SusC_RagA_signa"/>
    <property type="match status" value="1"/>
</dbReference>
<dbReference type="NCBIfam" id="TIGR04056">
    <property type="entry name" value="OMP_RagA_SusC"/>
    <property type="match status" value="1"/>
</dbReference>
<dbReference type="AlphaFoldDB" id="A0A934NKE8"/>
<keyword evidence="4 8" id="KW-0812">Transmembrane</keyword>
<dbReference type="InterPro" id="IPR023997">
    <property type="entry name" value="TonB-dep_OMP_SusC/RagA_CS"/>
</dbReference>
<evidence type="ECO:0000313" key="14">
    <source>
        <dbReference type="Proteomes" id="UP000662373"/>
    </source>
</evidence>
<dbReference type="Proteomes" id="UP000662373">
    <property type="component" value="Unassembled WGS sequence"/>
</dbReference>
<dbReference type="Gene3D" id="2.60.40.1120">
    <property type="entry name" value="Carboxypeptidase-like, regulatory domain"/>
    <property type="match status" value="1"/>
</dbReference>
<keyword evidence="6 8" id="KW-0472">Membrane</keyword>
<dbReference type="InterPro" id="IPR023996">
    <property type="entry name" value="TonB-dep_OMP_SusC/RagA"/>
</dbReference>
<gene>
    <name evidence="13" type="ORF">JEM65_06065</name>
</gene>
<dbReference type="InterPro" id="IPR036942">
    <property type="entry name" value="Beta-barrel_TonB_sf"/>
</dbReference>
<dbReference type="Pfam" id="PF13715">
    <property type="entry name" value="CarbopepD_reg_2"/>
    <property type="match status" value="1"/>
</dbReference>
<keyword evidence="7 8" id="KW-0998">Cell outer membrane</keyword>
<evidence type="ECO:0000313" key="13">
    <source>
        <dbReference type="EMBL" id="MBJ7880217.1"/>
    </source>
</evidence>
<dbReference type="SUPFAM" id="SSF56935">
    <property type="entry name" value="Porins"/>
    <property type="match status" value="1"/>
</dbReference>
<dbReference type="InterPro" id="IPR012910">
    <property type="entry name" value="Plug_dom"/>
</dbReference>
<comment type="similarity">
    <text evidence="8 9">Belongs to the TonB-dependent receptor family.</text>
</comment>
<dbReference type="Gene3D" id="2.170.130.10">
    <property type="entry name" value="TonB-dependent receptor, plug domain"/>
    <property type="match status" value="1"/>
</dbReference>